<reference evidence="1 2" key="2">
    <citation type="journal article" date="2013" name="Plant Physiol.">
        <title>A Nostoc punctiforme Sugar Transporter Necessary to Establish a Cyanobacterium-Plant Symbiosis.</title>
        <authorList>
            <person name="Ekman M."/>
            <person name="Picossi S."/>
            <person name="Campbell E.L."/>
            <person name="Meeks J.C."/>
            <person name="Flores E."/>
        </authorList>
    </citation>
    <scope>NUCLEOTIDE SEQUENCE [LARGE SCALE GENOMIC DNA]</scope>
    <source>
        <strain evidence="2">ATCC 29133 / PCC 73102</strain>
    </source>
</reference>
<reference evidence="2" key="1">
    <citation type="submission" date="2008-04" db="EMBL/GenBank/DDBJ databases">
        <title>Complete sequence of chromosome of Nostoc punctiforme ATCC 29133.</title>
        <authorList>
            <consortium name="US DOE Joint Genome Institute"/>
            <person name="Copeland A."/>
            <person name="Lucas S."/>
            <person name="Lapidus A."/>
            <person name="Glavina del Rio T."/>
            <person name="Dalin E."/>
            <person name="Tice H."/>
            <person name="Pitluck S."/>
            <person name="Chain P."/>
            <person name="Malfatti S."/>
            <person name="Shin M."/>
            <person name="Vergez L."/>
            <person name="Schmutz J."/>
            <person name="Larimer F."/>
            <person name="Land M."/>
            <person name="Hauser L."/>
            <person name="Kyrpides N."/>
            <person name="Kim E."/>
            <person name="Meeks J.C."/>
            <person name="Elhai J."/>
            <person name="Campbell E.L."/>
            <person name="Thiel T."/>
            <person name="Longmire J."/>
            <person name="Potts M."/>
            <person name="Atlas R."/>
        </authorList>
    </citation>
    <scope>NUCLEOTIDE SEQUENCE [LARGE SCALE GENOMIC DNA]</scope>
    <source>
        <strain evidence="2">ATCC 29133 / PCC 73102</strain>
    </source>
</reference>
<accession>B2J495</accession>
<name>B2J495_NOSP7</name>
<dbReference type="EnsemblBacteria" id="ACC82207">
    <property type="protein sequence ID" value="ACC82207"/>
    <property type="gene ID" value="Npun_F3823"/>
</dbReference>
<dbReference type="STRING" id="63737.Npun_F3823"/>
<gene>
    <name evidence="1" type="ordered locus">Npun_F3823</name>
</gene>
<dbReference type="AlphaFoldDB" id="B2J495"/>
<evidence type="ECO:0000313" key="1">
    <source>
        <dbReference type="EMBL" id="ACC82207.1"/>
    </source>
</evidence>
<dbReference type="OrthoDB" id="9130422at2"/>
<proteinExistence type="predicted"/>
<protein>
    <recommendedName>
        <fullName evidence="3">DUF4864 domain-containing protein</fullName>
    </recommendedName>
</protein>
<dbReference type="eggNOG" id="ENOG5032TNJ">
    <property type="taxonomic scope" value="Bacteria"/>
</dbReference>
<dbReference type="Pfam" id="PF16156">
    <property type="entry name" value="DUF4864"/>
    <property type="match status" value="1"/>
</dbReference>
<dbReference type="RefSeq" id="WP_012410178.1">
    <property type="nucleotide sequence ID" value="NC_010628.1"/>
</dbReference>
<dbReference type="KEGG" id="npu:Npun_F3823"/>
<organism evidence="1 2">
    <name type="scientific">Nostoc punctiforme (strain ATCC 29133 / PCC 73102)</name>
    <dbReference type="NCBI Taxonomy" id="63737"/>
    <lineage>
        <taxon>Bacteria</taxon>
        <taxon>Bacillati</taxon>
        <taxon>Cyanobacteriota</taxon>
        <taxon>Cyanophyceae</taxon>
        <taxon>Nostocales</taxon>
        <taxon>Nostocaceae</taxon>
        <taxon>Nostoc</taxon>
    </lineage>
</organism>
<dbReference type="HOGENOM" id="CLU_137911_1_0_3"/>
<dbReference type="InterPro" id="IPR032347">
    <property type="entry name" value="DUF4864"/>
</dbReference>
<dbReference type="EMBL" id="CP001037">
    <property type="protein sequence ID" value="ACC82207.1"/>
    <property type="molecule type" value="Genomic_DNA"/>
</dbReference>
<evidence type="ECO:0008006" key="3">
    <source>
        <dbReference type="Google" id="ProtNLM"/>
    </source>
</evidence>
<dbReference type="Proteomes" id="UP000001191">
    <property type="component" value="Chromosome"/>
</dbReference>
<evidence type="ECO:0000313" key="2">
    <source>
        <dbReference type="Proteomes" id="UP000001191"/>
    </source>
</evidence>
<keyword evidence="2" id="KW-1185">Reference proteome</keyword>
<sequence length="120" mass="13412">MEITDNDAITIRSLIENQLAAFKKDDAQGAFAFASPGIQAQFGTPENFMQMVKISYPAVYRPRSVFFEKITTIQENITQPVLLLAPDGVPLRALYLMEKQPDNVWSINGCFLVSVEGKEI</sequence>
<dbReference type="PhylomeDB" id="B2J495"/>